<dbReference type="NCBIfam" id="TIGR00546">
    <property type="entry name" value="lnt"/>
    <property type="match status" value="1"/>
</dbReference>
<feature type="transmembrane region" description="Helical" evidence="8">
    <location>
        <begin position="90"/>
        <end position="114"/>
    </location>
</feature>
<proteinExistence type="inferred from homology"/>
<keyword evidence="6 8" id="KW-0472">Membrane</keyword>
<feature type="transmembrane region" description="Helical" evidence="8">
    <location>
        <begin position="20"/>
        <end position="39"/>
    </location>
</feature>
<evidence type="ECO:0000256" key="6">
    <source>
        <dbReference type="ARBA" id="ARBA00023136"/>
    </source>
</evidence>
<feature type="domain" description="CN hydrolase" evidence="9">
    <location>
        <begin position="224"/>
        <end position="461"/>
    </location>
</feature>
<name>A0A381N4V0_9ZZZZ</name>
<evidence type="ECO:0000259" key="9">
    <source>
        <dbReference type="PROSITE" id="PS50263"/>
    </source>
</evidence>
<sequence length="498" mass="56614">MFVKTIVAIFLGAFLSYSQPPWNIFLSLFFIFPILLILLEKEISQDNFAKRFLKLSYYGGLFLYSYFLFGFSWISSAFEYRIGFDNFQNLTFLGLPLLITILSISGFILPAIFWGKRITNCLSLALALALGEYLRSYLLTGFPWNLFSYALGFNEELMQTNSLFGPHVTSFLLILASFSFLLLFSRASRLSGLVILLILPSMFFFGHLRLMNKAELNEKTFLIIQPNIPQEEKGYGKNFPSILQSYIDLSNNGQVDLIIWPESALPVLLDENKILIDSIISALPLGTSILTGNVRLTQNGNPRNSALLINEDSNVSAFYDKNHLVPFGEYLPLSKFLKRLKILKILVDDLGFEKGDNREPMLTPLGVARILICYEIIFPNQIRKKNEKIDLIINLTNDAWFDDGPGPYQHFTSSRFRAVEQGLPVLRSANTGISAIIDPFGRIIDKLNIKDKGYLKSSLPMKITPTLYSKIGDFSLFAVIILYFIFLFVNFRRESPKA</sequence>
<dbReference type="CDD" id="cd07571">
    <property type="entry name" value="ALP_N-acyl_transferase"/>
    <property type="match status" value="1"/>
</dbReference>
<comment type="subcellular location">
    <subcellularLocation>
        <location evidence="1">Cell membrane</location>
        <topology evidence="1">Multi-pass membrane protein</topology>
    </subcellularLocation>
</comment>
<dbReference type="HAMAP" id="MF_01148">
    <property type="entry name" value="Lnt"/>
    <property type="match status" value="1"/>
</dbReference>
<dbReference type="GO" id="GO:0016410">
    <property type="term" value="F:N-acyltransferase activity"/>
    <property type="evidence" value="ECO:0007669"/>
    <property type="project" value="InterPro"/>
</dbReference>
<feature type="transmembrane region" description="Helical" evidence="8">
    <location>
        <begin position="121"/>
        <end position="144"/>
    </location>
</feature>
<dbReference type="Pfam" id="PF20154">
    <property type="entry name" value="LNT_N"/>
    <property type="match status" value="1"/>
</dbReference>
<gene>
    <name evidence="10" type="ORF">METZ01_LOCUS2490</name>
</gene>
<keyword evidence="5 8" id="KW-1133">Transmembrane helix</keyword>
<keyword evidence="7" id="KW-0012">Acyltransferase</keyword>
<feature type="transmembrane region" description="Helical" evidence="8">
    <location>
        <begin position="474"/>
        <end position="491"/>
    </location>
</feature>
<dbReference type="InterPro" id="IPR036526">
    <property type="entry name" value="C-N_Hydrolase_sf"/>
</dbReference>
<evidence type="ECO:0000256" key="3">
    <source>
        <dbReference type="ARBA" id="ARBA00022679"/>
    </source>
</evidence>
<dbReference type="InterPro" id="IPR004563">
    <property type="entry name" value="Apolipo_AcylTrfase"/>
</dbReference>
<evidence type="ECO:0000256" key="5">
    <source>
        <dbReference type="ARBA" id="ARBA00022989"/>
    </source>
</evidence>
<evidence type="ECO:0000256" key="2">
    <source>
        <dbReference type="ARBA" id="ARBA00022475"/>
    </source>
</evidence>
<dbReference type="GO" id="GO:0042158">
    <property type="term" value="P:lipoprotein biosynthetic process"/>
    <property type="evidence" value="ECO:0007669"/>
    <property type="project" value="InterPro"/>
</dbReference>
<dbReference type="Pfam" id="PF00795">
    <property type="entry name" value="CN_hydrolase"/>
    <property type="match status" value="1"/>
</dbReference>
<evidence type="ECO:0000256" key="7">
    <source>
        <dbReference type="ARBA" id="ARBA00023315"/>
    </source>
</evidence>
<evidence type="ECO:0000313" key="10">
    <source>
        <dbReference type="EMBL" id="SUZ49636.1"/>
    </source>
</evidence>
<feature type="transmembrane region" description="Helical" evidence="8">
    <location>
        <begin position="60"/>
        <end position="78"/>
    </location>
</feature>
<dbReference type="InterPro" id="IPR003010">
    <property type="entry name" value="C-N_Hydrolase"/>
</dbReference>
<protein>
    <recommendedName>
        <fullName evidence="9">CN hydrolase domain-containing protein</fullName>
    </recommendedName>
</protein>
<keyword evidence="4 8" id="KW-0812">Transmembrane</keyword>
<accession>A0A381N4V0</accession>
<dbReference type="InterPro" id="IPR045378">
    <property type="entry name" value="LNT_N"/>
</dbReference>
<keyword evidence="3" id="KW-0808">Transferase</keyword>
<evidence type="ECO:0000256" key="8">
    <source>
        <dbReference type="SAM" id="Phobius"/>
    </source>
</evidence>
<dbReference type="PANTHER" id="PTHR38686:SF1">
    <property type="entry name" value="APOLIPOPROTEIN N-ACYLTRANSFERASE"/>
    <property type="match status" value="1"/>
</dbReference>
<evidence type="ECO:0000256" key="1">
    <source>
        <dbReference type="ARBA" id="ARBA00004651"/>
    </source>
</evidence>
<evidence type="ECO:0000256" key="4">
    <source>
        <dbReference type="ARBA" id="ARBA00022692"/>
    </source>
</evidence>
<dbReference type="PROSITE" id="PS50263">
    <property type="entry name" value="CN_HYDROLASE"/>
    <property type="match status" value="1"/>
</dbReference>
<dbReference type="GO" id="GO:0005886">
    <property type="term" value="C:plasma membrane"/>
    <property type="evidence" value="ECO:0007669"/>
    <property type="project" value="UniProtKB-SubCell"/>
</dbReference>
<keyword evidence="2" id="KW-1003">Cell membrane</keyword>
<dbReference type="AlphaFoldDB" id="A0A381N4V0"/>
<dbReference type="EMBL" id="UINC01000127">
    <property type="protein sequence ID" value="SUZ49636.1"/>
    <property type="molecule type" value="Genomic_DNA"/>
</dbReference>
<reference evidence="10" key="1">
    <citation type="submission" date="2018-05" db="EMBL/GenBank/DDBJ databases">
        <authorList>
            <person name="Lanie J.A."/>
            <person name="Ng W.-L."/>
            <person name="Kazmierczak K.M."/>
            <person name="Andrzejewski T.M."/>
            <person name="Davidsen T.M."/>
            <person name="Wayne K.J."/>
            <person name="Tettelin H."/>
            <person name="Glass J.I."/>
            <person name="Rusch D."/>
            <person name="Podicherti R."/>
            <person name="Tsui H.-C.T."/>
            <person name="Winkler M.E."/>
        </authorList>
    </citation>
    <scope>NUCLEOTIDE SEQUENCE</scope>
</reference>
<dbReference type="Gene3D" id="3.60.110.10">
    <property type="entry name" value="Carbon-nitrogen hydrolase"/>
    <property type="match status" value="1"/>
</dbReference>
<dbReference type="SUPFAM" id="SSF56317">
    <property type="entry name" value="Carbon-nitrogen hydrolase"/>
    <property type="match status" value="1"/>
</dbReference>
<dbReference type="PANTHER" id="PTHR38686">
    <property type="entry name" value="APOLIPOPROTEIN N-ACYLTRANSFERASE"/>
    <property type="match status" value="1"/>
</dbReference>
<feature type="transmembrane region" description="Helical" evidence="8">
    <location>
        <begin position="190"/>
        <end position="210"/>
    </location>
</feature>
<organism evidence="10">
    <name type="scientific">marine metagenome</name>
    <dbReference type="NCBI Taxonomy" id="408172"/>
    <lineage>
        <taxon>unclassified sequences</taxon>
        <taxon>metagenomes</taxon>
        <taxon>ecological metagenomes</taxon>
    </lineage>
</organism>
<feature type="transmembrane region" description="Helical" evidence="8">
    <location>
        <begin position="164"/>
        <end position="183"/>
    </location>
</feature>